<evidence type="ECO:0000256" key="1">
    <source>
        <dbReference type="SAM" id="MobiDB-lite"/>
    </source>
</evidence>
<dbReference type="EMBL" id="GG738905">
    <property type="protein sequence ID" value="EFC38772.1"/>
    <property type="molecule type" value="Genomic_DNA"/>
</dbReference>
<feature type="domain" description="C2" evidence="2">
    <location>
        <begin position="9"/>
        <end position="46"/>
    </location>
</feature>
<evidence type="ECO:0000259" key="2">
    <source>
        <dbReference type="Pfam" id="PF00168"/>
    </source>
</evidence>
<evidence type="ECO:0000313" key="4">
    <source>
        <dbReference type="Proteomes" id="UP000006671"/>
    </source>
</evidence>
<dbReference type="Pfam" id="PF00168">
    <property type="entry name" value="C2"/>
    <property type="match status" value="1"/>
</dbReference>
<feature type="region of interest" description="Disordered" evidence="1">
    <location>
        <begin position="74"/>
        <end position="110"/>
    </location>
</feature>
<dbReference type="InterPro" id="IPR000008">
    <property type="entry name" value="C2_dom"/>
</dbReference>
<dbReference type="GeneID" id="8858603"/>
<dbReference type="AlphaFoldDB" id="D2VWY9"/>
<accession>D2VWY9</accession>
<dbReference type="Gene3D" id="2.60.40.150">
    <property type="entry name" value="C2 domain"/>
    <property type="match status" value="1"/>
</dbReference>
<dbReference type="InParanoid" id="D2VWY9"/>
<dbReference type="SUPFAM" id="SSF49562">
    <property type="entry name" value="C2 domain (Calcium/lipid-binding domain, CaLB)"/>
    <property type="match status" value="1"/>
</dbReference>
<evidence type="ECO:0000313" key="3">
    <source>
        <dbReference type="EMBL" id="EFC38772.1"/>
    </source>
</evidence>
<dbReference type="OrthoDB" id="270970at2759"/>
<name>D2VWY9_NAEGR</name>
<dbReference type="VEuPathDB" id="AmoebaDB:NAEGRDRAFT_73553"/>
<reference evidence="3 4" key="1">
    <citation type="journal article" date="2010" name="Cell">
        <title>The genome of Naegleria gruberi illuminates early eukaryotic versatility.</title>
        <authorList>
            <person name="Fritz-Laylin L.K."/>
            <person name="Prochnik S.E."/>
            <person name="Ginger M.L."/>
            <person name="Dacks J.B."/>
            <person name="Carpenter M.L."/>
            <person name="Field M.C."/>
            <person name="Kuo A."/>
            <person name="Paredez A."/>
            <person name="Chapman J."/>
            <person name="Pham J."/>
            <person name="Shu S."/>
            <person name="Neupane R."/>
            <person name="Cipriano M."/>
            <person name="Mancuso J."/>
            <person name="Tu H."/>
            <person name="Salamov A."/>
            <person name="Lindquist E."/>
            <person name="Shapiro H."/>
            <person name="Lucas S."/>
            <person name="Grigoriev I.V."/>
            <person name="Cande W.Z."/>
            <person name="Fulton C."/>
            <person name="Rokhsar D.S."/>
            <person name="Dawson S.C."/>
        </authorList>
    </citation>
    <scope>NUCLEOTIDE SEQUENCE [LARGE SCALE GENOMIC DNA]</scope>
    <source>
        <strain evidence="3 4">NEG-M</strain>
    </source>
</reference>
<dbReference type="Proteomes" id="UP000006671">
    <property type="component" value="Unassembled WGS sequence"/>
</dbReference>
<dbReference type="InterPro" id="IPR035892">
    <property type="entry name" value="C2_domain_sf"/>
</dbReference>
<feature type="compositionally biased region" description="Polar residues" evidence="1">
    <location>
        <begin position="77"/>
        <end position="86"/>
    </location>
</feature>
<protein>
    <submittedName>
        <fullName evidence="3">Predicted protein</fullName>
    </submittedName>
</protein>
<proteinExistence type="predicted"/>
<dbReference type="RefSeq" id="XP_002671516.1">
    <property type="nucleotide sequence ID" value="XM_002671470.1"/>
</dbReference>
<keyword evidence="4" id="KW-1185">Reference proteome</keyword>
<dbReference type="KEGG" id="ngr:NAEGRDRAFT_73553"/>
<gene>
    <name evidence="3" type="ORF">NAEGRDRAFT_73553</name>
</gene>
<sequence length="110" mass="12305">MDLPSNFNPEIETIYFEVFDYDRLVNDVIGKASVSLDSLEKGIAQQLTLNLHNAQKGTLTIELLAEDFGIIPEKTRSGQLSTTTQPPAYEDSPPPEYYDSQGHAYQPIQD</sequence>
<organism evidence="4">
    <name type="scientific">Naegleria gruberi</name>
    <name type="common">Amoeba</name>
    <dbReference type="NCBI Taxonomy" id="5762"/>
    <lineage>
        <taxon>Eukaryota</taxon>
        <taxon>Discoba</taxon>
        <taxon>Heterolobosea</taxon>
        <taxon>Tetramitia</taxon>
        <taxon>Eutetramitia</taxon>
        <taxon>Vahlkampfiidae</taxon>
        <taxon>Naegleria</taxon>
    </lineage>
</organism>